<keyword evidence="8" id="KW-0249">Electron transport</keyword>
<feature type="transmembrane region" description="Helical" evidence="12">
    <location>
        <begin position="258"/>
        <end position="280"/>
    </location>
</feature>
<feature type="transmembrane region" description="Helical" evidence="12">
    <location>
        <begin position="121"/>
        <end position="143"/>
    </location>
</feature>
<dbReference type="InterPro" id="IPR003317">
    <property type="entry name" value="Cyt-d_oxidase_su2"/>
</dbReference>
<evidence type="ECO:0000256" key="11">
    <source>
        <dbReference type="ARBA" id="ARBA00023136"/>
    </source>
</evidence>
<evidence type="ECO:0000256" key="8">
    <source>
        <dbReference type="ARBA" id="ARBA00022982"/>
    </source>
</evidence>
<name>A0A921MQ07_9BACT</name>
<reference evidence="13" key="2">
    <citation type="submission" date="2021-09" db="EMBL/GenBank/DDBJ databases">
        <authorList>
            <person name="Gilroy R."/>
        </authorList>
    </citation>
    <scope>NUCLEOTIDE SEQUENCE</scope>
    <source>
        <strain evidence="13">CHK121-7720</strain>
    </source>
</reference>
<protein>
    <submittedName>
        <fullName evidence="13">Cytochrome d ubiquinol oxidase subunit II</fullName>
    </submittedName>
</protein>
<evidence type="ECO:0000256" key="7">
    <source>
        <dbReference type="ARBA" id="ARBA00022723"/>
    </source>
</evidence>
<reference evidence="13" key="1">
    <citation type="journal article" date="2021" name="PeerJ">
        <title>Extensive microbial diversity within the chicken gut microbiome revealed by metagenomics and culture.</title>
        <authorList>
            <person name="Gilroy R."/>
            <person name="Ravi A."/>
            <person name="Getino M."/>
            <person name="Pursley I."/>
            <person name="Horton D.L."/>
            <person name="Alikhan N.F."/>
            <person name="Baker D."/>
            <person name="Gharbi K."/>
            <person name="Hall N."/>
            <person name="Watson M."/>
            <person name="Adriaenssens E.M."/>
            <person name="Foster-Nyarko E."/>
            <person name="Jarju S."/>
            <person name="Secka A."/>
            <person name="Antonio M."/>
            <person name="Oren A."/>
            <person name="Chaudhuri R.R."/>
            <person name="La Ragione R."/>
            <person name="Hildebrand F."/>
            <person name="Pallen M.J."/>
        </authorList>
    </citation>
    <scope>NUCLEOTIDE SEQUENCE</scope>
    <source>
        <strain evidence="13">CHK121-7720</strain>
    </source>
</reference>
<feature type="transmembrane region" description="Helical" evidence="12">
    <location>
        <begin position="342"/>
        <end position="361"/>
    </location>
</feature>
<keyword evidence="11 12" id="KW-0472">Membrane</keyword>
<proteinExistence type="inferred from homology"/>
<sequence length="381" mass="43079">MNEIFYQHYWWFLISLLGAILVFLLFVQGGQSMLATMGKNEIEKSMMVNSLGRKWEFTFTTLVVFGGAFFASFPLFYSTSFGGAYWLWMAILFSFIIQAVSYEYRSKSGNFLGKNTYDTFLLINGIVGPVLLGVAVGTFFTGADFVVEKGNLTTPGSPVISSWTNDWHGLEALLDVRNLLLGVTVLFLARTQGALYFMNNIKDDTLFERSRKQVLVNGIVFVLFFLSFVTATLLATGYETNPLTGEVFPRAYKYFHNLVEMPWVAFMFLVGVVLVLYALIRSVFGQHYTRGIWFSGIGTVLVVLSLFFIAGYNNTPYYPSVADMQSSLTIYNSSSSLFTLETMSVVSLLIPFVLAYIFYVWRAMDKKPITATEMESNEHKY</sequence>
<feature type="transmembrane region" description="Helical" evidence="12">
    <location>
        <begin position="179"/>
        <end position="198"/>
    </location>
</feature>
<evidence type="ECO:0000256" key="5">
    <source>
        <dbReference type="ARBA" id="ARBA00022617"/>
    </source>
</evidence>
<dbReference type="EMBL" id="DYUD01000014">
    <property type="protein sequence ID" value="HJG88683.1"/>
    <property type="molecule type" value="Genomic_DNA"/>
</dbReference>
<dbReference type="PANTHER" id="PTHR43141:SF5">
    <property type="entry name" value="CYTOCHROME BD-I UBIQUINOL OXIDASE SUBUNIT 2"/>
    <property type="match status" value="1"/>
</dbReference>
<evidence type="ECO:0000256" key="4">
    <source>
        <dbReference type="ARBA" id="ARBA00022475"/>
    </source>
</evidence>
<evidence type="ECO:0000256" key="9">
    <source>
        <dbReference type="ARBA" id="ARBA00022989"/>
    </source>
</evidence>
<keyword evidence="10" id="KW-0408">Iron</keyword>
<dbReference type="GO" id="GO:0005886">
    <property type="term" value="C:plasma membrane"/>
    <property type="evidence" value="ECO:0007669"/>
    <property type="project" value="UniProtKB-SubCell"/>
</dbReference>
<comment type="caution">
    <text evidence="13">The sequence shown here is derived from an EMBL/GenBank/DDBJ whole genome shotgun (WGS) entry which is preliminary data.</text>
</comment>
<evidence type="ECO:0000256" key="2">
    <source>
        <dbReference type="ARBA" id="ARBA00007543"/>
    </source>
</evidence>
<dbReference type="GO" id="GO:0009055">
    <property type="term" value="F:electron transfer activity"/>
    <property type="evidence" value="ECO:0007669"/>
    <property type="project" value="TreeGrafter"/>
</dbReference>
<gene>
    <name evidence="13" type="primary">cydB</name>
    <name evidence="13" type="ORF">K8U91_04290</name>
</gene>
<feature type="transmembrane region" description="Helical" evidence="12">
    <location>
        <begin position="83"/>
        <end position="100"/>
    </location>
</feature>
<evidence type="ECO:0000256" key="12">
    <source>
        <dbReference type="SAM" id="Phobius"/>
    </source>
</evidence>
<feature type="transmembrane region" description="Helical" evidence="12">
    <location>
        <begin position="219"/>
        <end position="238"/>
    </location>
</feature>
<evidence type="ECO:0000256" key="3">
    <source>
        <dbReference type="ARBA" id="ARBA00022448"/>
    </source>
</evidence>
<dbReference type="GO" id="GO:0070069">
    <property type="term" value="C:cytochrome complex"/>
    <property type="evidence" value="ECO:0007669"/>
    <property type="project" value="TreeGrafter"/>
</dbReference>
<keyword evidence="6 12" id="KW-0812">Transmembrane</keyword>
<evidence type="ECO:0000313" key="14">
    <source>
        <dbReference type="Proteomes" id="UP000757103"/>
    </source>
</evidence>
<feature type="transmembrane region" description="Helical" evidence="12">
    <location>
        <begin position="57"/>
        <end position="77"/>
    </location>
</feature>
<feature type="transmembrane region" description="Helical" evidence="12">
    <location>
        <begin position="12"/>
        <end position="36"/>
    </location>
</feature>
<keyword evidence="7" id="KW-0479">Metal-binding</keyword>
<dbReference type="Proteomes" id="UP000757103">
    <property type="component" value="Unassembled WGS sequence"/>
</dbReference>
<dbReference type="GO" id="GO:0016682">
    <property type="term" value="F:oxidoreductase activity, acting on diphenols and related substances as donors, oxygen as acceptor"/>
    <property type="evidence" value="ECO:0007669"/>
    <property type="project" value="TreeGrafter"/>
</dbReference>
<comment type="similarity">
    <text evidence="2">Belongs to the cytochrome ubiquinol oxidase subunit 2 family.</text>
</comment>
<dbReference type="RefSeq" id="WP_273305764.1">
    <property type="nucleotide sequence ID" value="NZ_DYUD01000014.1"/>
</dbReference>
<dbReference type="GO" id="GO:0019646">
    <property type="term" value="P:aerobic electron transport chain"/>
    <property type="evidence" value="ECO:0007669"/>
    <property type="project" value="TreeGrafter"/>
</dbReference>
<comment type="subcellular location">
    <subcellularLocation>
        <location evidence="1">Cell membrane</location>
        <topology evidence="1">Multi-pass membrane protein</topology>
    </subcellularLocation>
</comment>
<keyword evidence="4" id="KW-1003">Cell membrane</keyword>
<dbReference type="AlphaFoldDB" id="A0A921MQ07"/>
<evidence type="ECO:0000256" key="10">
    <source>
        <dbReference type="ARBA" id="ARBA00023004"/>
    </source>
</evidence>
<keyword evidence="3" id="KW-0813">Transport</keyword>
<keyword evidence="5" id="KW-0349">Heme</keyword>
<keyword evidence="9 12" id="KW-1133">Transmembrane helix</keyword>
<evidence type="ECO:0000313" key="13">
    <source>
        <dbReference type="EMBL" id="HJG88683.1"/>
    </source>
</evidence>
<evidence type="ECO:0000256" key="6">
    <source>
        <dbReference type="ARBA" id="ARBA00022692"/>
    </source>
</evidence>
<accession>A0A921MQ07</accession>
<dbReference type="NCBIfam" id="TIGR00203">
    <property type="entry name" value="cydB"/>
    <property type="match status" value="1"/>
</dbReference>
<dbReference type="GO" id="GO:0046872">
    <property type="term" value="F:metal ion binding"/>
    <property type="evidence" value="ECO:0007669"/>
    <property type="project" value="UniProtKB-KW"/>
</dbReference>
<organism evidence="13 14">
    <name type="scientific">Barnesiella viscericola</name>
    <dbReference type="NCBI Taxonomy" id="397865"/>
    <lineage>
        <taxon>Bacteria</taxon>
        <taxon>Pseudomonadati</taxon>
        <taxon>Bacteroidota</taxon>
        <taxon>Bacteroidia</taxon>
        <taxon>Bacteroidales</taxon>
        <taxon>Barnesiellaceae</taxon>
        <taxon>Barnesiella</taxon>
    </lineage>
</organism>
<evidence type="ECO:0000256" key="1">
    <source>
        <dbReference type="ARBA" id="ARBA00004651"/>
    </source>
</evidence>
<dbReference type="PANTHER" id="PTHR43141">
    <property type="entry name" value="CYTOCHROME BD2 SUBUNIT II"/>
    <property type="match status" value="1"/>
</dbReference>
<dbReference type="Pfam" id="PF02322">
    <property type="entry name" value="Cyt_bd_oxida_II"/>
    <property type="match status" value="1"/>
</dbReference>
<feature type="transmembrane region" description="Helical" evidence="12">
    <location>
        <begin position="292"/>
        <end position="312"/>
    </location>
</feature>